<sequence length="123" mass="13007">MAASPSRFLPHPHKCTDQNSTTVLGGRLPAVSADTAAHASRNPPGRLSLRSKLSVGFRHPSQAQATEAAIAAAVLNRMLDLGRPNSVRVASAVMPVTIITRLQQELATEPAGFCGVGTKYFNF</sequence>
<protein>
    <submittedName>
        <fullName evidence="3">Uncharacterized protein</fullName>
    </submittedName>
</protein>
<feature type="region of interest" description="Disordered" evidence="1">
    <location>
        <begin position="1"/>
        <end position="23"/>
    </location>
</feature>
<name>A0A2K1FT19_9PROT</name>
<reference evidence="3 4" key="1">
    <citation type="submission" date="2018-01" db="EMBL/GenBank/DDBJ databases">
        <title>Whole genome sequence of Azospirillum brasilense REC3 isolated from strawberry roots.</title>
        <authorList>
            <person name="Fontana C.A."/>
            <person name="Salazar S.M."/>
            <person name="Bassi D."/>
            <person name="Puglisi E."/>
            <person name="Lovaisa N.C."/>
            <person name="Toffoli L.M."/>
            <person name="Pedraza R."/>
            <person name="Cocconcelli P.S."/>
        </authorList>
    </citation>
    <scope>NUCLEOTIDE SEQUENCE [LARGE SCALE GENOMIC DNA]</scope>
    <source>
        <strain evidence="3 4">REC3</strain>
    </source>
</reference>
<gene>
    <name evidence="3" type="ORF">C1S70_27460</name>
    <name evidence="2" type="ORF">FH063_004507</name>
</gene>
<evidence type="ECO:0000313" key="3">
    <source>
        <dbReference type="EMBL" id="PNQ95687.1"/>
    </source>
</evidence>
<dbReference type="AlphaFoldDB" id="A0A2K1FT19"/>
<organism evidence="3 4">
    <name type="scientific">Azospirillum argentinense</name>
    <dbReference type="NCBI Taxonomy" id="2970906"/>
    <lineage>
        <taxon>Bacteria</taxon>
        <taxon>Pseudomonadati</taxon>
        <taxon>Pseudomonadota</taxon>
        <taxon>Alphaproteobacteria</taxon>
        <taxon>Rhodospirillales</taxon>
        <taxon>Azospirillaceae</taxon>
        <taxon>Azospirillum</taxon>
    </lineage>
</organism>
<evidence type="ECO:0000313" key="4">
    <source>
        <dbReference type="Proteomes" id="UP000236268"/>
    </source>
</evidence>
<proteinExistence type="predicted"/>
<dbReference type="Proteomes" id="UP000325333">
    <property type="component" value="Unassembled WGS sequence"/>
</dbReference>
<evidence type="ECO:0000313" key="5">
    <source>
        <dbReference type="Proteomes" id="UP000325333"/>
    </source>
</evidence>
<evidence type="ECO:0000313" key="2">
    <source>
        <dbReference type="EMBL" id="KAA1056359.1"/>
    </source>
</evidence>
<reference evidence="2 5" key="2">
    <citation type="submission" date="2019-07" db="EMBL/GenBank/DDBJ databases">
        <title>Genome sequencing of the stress-tolerant strain Azospirillum brasilense Az19.</title>
        <authorList>
            <person name="Maroniche G.A."/>
            <person name="Garcia J.E."/>
            <person name="Pagnussat L."/>
            <person name="Amenta M."/>
            <person name="Creus C.M."/>
        </authorList>
    </citation>
    <scope>NUCLEOTIDE SEQUENCE [LARGE SCALE GENOMIC DNA]</scope>
    <source>
        <strain evidence="2 5">Az19</strain>
    </source>
</reference>
<accession>A0A2K1FT19</accession>
<comment type="caution">
    <text evidence="3">The sequence shown here is derived from an EMBL/GenBank/DDBJ whole genome shotgun (WGS) entry which is preliminary data.</text>
</comment>
<dbReference type="EMBL" id="POWG01000043">
    <property type="protein sequence ID" value="PNQ95687.1"/>
    <property type="molecule type" value="Genomic_DNA"/>
</dbReference>
<evidence type="ECO:0000256" key="1">
    <source>
        <dbReference type="SAM" id="MobiDB-lite"/>
    </source>
</evidence>
<dbReference type="EMBL" id="VEWN01000004">
    <property type="protein sequence ID" value="KAA1056359.1"/>
    <property type="molecule type" value="Genomic_DNA"/>
</dbReference>
<dbReference type="Proteomes" id="UP000236268">
    <property type="component" value="Unassembled WGS sequence"/>
</dbReference>